<dbReference type="AlphaFoldDB" id="A0A2H1W432"/>
<sequence>MTPRPETTICGAYKELLCAGIEVAIRCAVAQPPQQKNKNYKTYVLKMVPLHGKRADESPDGQRTAPSMDTRNTTISVPWYLPAMEDKREVLYSAFGHQPAYCQDNEAKMCPKMEHTDNEDIFCGLFCVVRGNQDGRCRNVSHEMAGKIAKMHEKRQVALDVTQGLCETTSHIVCSVHINKNKVVCGSTGMDAMASQKIGVK</sequence>
<accession>A0A2H1W432</accession>
<evidence type="ECO:0000313" key="1">
    <source>
        <dbReference type="EMBL" id="SOQ47244.1"/>
    </source>
</evidence>
<proteinExistence type="predicted"/>
<reference evidence="1" key="1">
    <citation type="submission" date="2016-07" db="EMBL/GenBank/DDBJ databases">
        <authorList>
            <person name="Bretaudeau A."/>
        </authorList>
    </citation>
    <scope>NUCLEOTIDE SEQUENCE</scope>
    <source>
        <strain evidence="1">Rice</strain>
        <tissue evidence="1">Whole body</tissue>
    </source>
</reference>
<dbReference type="EMBL" id="ODYU01005890">
    <property type="protein sequence ID" value="SOQ47244.1"/>
    <property type="molecule type" value="Genomic_DNA"/>
</dbReference>
<protein>
    <submittedName>
        <fullName evidence="1">SFRICE_011019</fullName>
    </submittedName>
</protein>
<organism evidence="1">
    <name type="scientific">Spodoptera frugiperda</name>
    <name type="common">Fall armyworm</name>
    <dbReference type="NCBI Taxonomy" id="7108"/>
    <lineage>
        <taxon>Eukaryota</taxon>
        <taxon>Metazoa</taxon>
        <taxon>Ecdysozoa</taxon>
        <taxon>Arthropoda</taxon>
        <taxon>Hexapoda</taxon>
        <taxon>Insecta</taxon>
        <taxon>Pterygota</taxon>
        <taxon>Neoptera</taxon>
        <taxon>Endopterygota</taxon>
        <taxon>Lepidoptera</taxon>
        <taxon>Glossata</taxon>
        <taxon>Ditrysia</taxon>
        <taxon>Noctuoidea</taxon>
        <taxon>Noctuidae</taxon>
        <taxon>Amphipyrinae</taxon>
        <taxon>Spodoptera</taxon>
    </lineage>
</organism>
<name>A0A2H1W432_SPOFR</name>
<gene>
    <name evidence="1" type="ORF">SFRICE_011019</name>
</gene>